<dbReference type="HOGENOM" id="CLU_2258728_0_0_10"/>
<organism evidence="1 2">
    <name type="scientific">Chloroherpeton thalassium (strain ATCC 35110 / GB-78)</name>
    <dbReference type="NCBI Taxonomy" id="517418"/>
    <lineage>
        <taxon>Bacteria</taxon>
        <taxon>Pseudomonadati</taxon>
        <taxon>Chlorobiota</taxon>
        <taxon>Chlorobiia</taxon>
        <taxon>Chlorobiales</taxon>
        <taxon>Chloroherpetonaceae</taxon>
        <taxon>Chloroherpeton</taxon>
    </lineage>
</organism>
<dbReference type="KEGG" id="cts:Ctha_1720"/>
<dbReference type="STRING" id="517418.Ctha_1720"/>
<dbReference type="Proteomes" id="UP000001208">
    <property type="component" value="Chromosome"/>
</dbReference>
<gene>
    <name evidence="1" type="ordered locus">Ctha_1720</name>
</gene>
<protein>
    <submittedName>
        <fullName evidence="1">RNA modification enzyme, MiaB family</fullName>
    </submittedName>
</protein>
<dbReference type="EMBL" id="CP001100">
    <property type="protein sequence ID" value="ACF14177.1"/>
    <property type="molecule type" value="Genomic_DNA"/>
</dbReference>
<evidence type="ECO:0000313" key="2">
    <source>
        <dbReference type="Proteomes" id="UP000001208"/>
    </source>
</evidence>
<reference evidence="1 2" key="1">
    <citation type="submission" date="2008-06" db="EMBL/GenBank/DDBJ databases">
        <title>Complete sequence of Chloroherpeton thalassium ATCC 35110.</title>
        <authorList>
            <consortium name="US DOE Joint Genome Institute"/>
            <person name="Lucas S."/>
            <person name="Copeland A."/>
            <person name="Lapidus A."/>
            <person name="Glavina del Rio T."/>
            <person name="Dalin E."/>
            <person name="Tice H."/>
            <person name="Bruce D."/>
            <person name="Goodwin L."/>
            <person name="Pitluck S."/>
            <person name="Schmutz J."/>
            <person name="Larimer F."/>
            <person name="Land M."/>
            <person name="Hauser L."/>
            <person name="Kyrpides N."/>
            <person name="Mikhailova N."/>
            <person name="Liu Z."/>
            <person name="Li T."/>
            <person name="Zhao F."/>
            <person name="Overmann J."/>
            <person name="Bryant D.A."/>
            <person name="Richardson P."/>
        </authorList>
    </citation>
    <scope>NUCLEOTIDE SEQUENCE [LARGE SCALE GENOMIC DNA]</scope>
    <source>
        <strain evidence="2">ATCC 35110 / GB-78</strain>
    </source>
</reference>
<dbReference type="AlphaFoldDB" id="B3QT78"/>
<keyword evidence="2" id="KW-1185">Reference proteome</keyword>
<dbReference type="RefSeq" id="WP_012500261.1">
    <property type="nucleotide sequence ID" value="NC_011026.1"/>
</dbReference>
<name>B3QT78_CHLT3</name>
<evidence type="ECO:0000313" key="1">
    <source>
        <dbReference type="EMBL" id="ACF14177.1"/>
    </source>
</evidence>
<proteinExistence type="predicted"/>
<dbReference type="eggNOG" id="COG0621">
    <property type="taxonomic scope" value="Bacteria"/>
</dbReference>
<sequence length="103" mass="11226">MPAEKQARSRKLHALSVAKKEAFANAHVGKVAEVLFEGDFSDDEVDSNTVVCYGHTPNYLRVGLVVSSKAWAMQHLVGKVLPVKLMKLDAELNLLAERVPAAV</sequence>
<accession>B3QT78</accession>